<feature type="non-terminal residue" evidence="4">
    <location>
        <position position="1"/>
    </location>
</feature>
<dbReference type="SUPFAM" id="SSF49785">
    <property type="entry name" value="Galactose-binding domain-like"/>
    <property type="match status" value="1"/>
</dbReference>
<feature type="domain" description="P/Homo B" evidence="3">
    <location>
        <begin position="59"/>
        <end position="177"/>
    </location>
</feature>
<sequence>STGPLPAGVTVSFNPPSVTAGGSTTLTVSSTATAGSGSSAITVIGTSPSVARTSTLNLTVNGLPGCSGTNGTDVTIPDNTTVESAIVISGCAATPSTTSKVEVHIAHTYIGDLVVSLVAPDGSAYVLHNRSGSSTDNIDQTYTVNLSTETANGTWRLRVQDAASIDTGYLNSWTMTL</sequence>
<keyword evidence="1" id="KW-0645">Protease</keyword>
<accession>A0ABW7SMQ4</accession>
<dbReference type="PROSITE" id="PS51829">
    <property type="entry name" value="P_HOMO_B"/>
    <property type="match status" value="1"/>
</dbReference>
<evidence type="ECO:0000259" key="3">
    <source>
        <dbReference type="PROSITE" id="PS51829"/>
    </source>
</evidence>
<protein>
    <submittedName>
        <fullName evidence="4">Proprotein convertase P-domain-containing protein</fullName>
    </submittedName>
</protein>
<evidence type="ECO:0000256" key="1">
    <source>
        <dbReference type="ARBA" id="ARBA00022670"/>
    </source>
</evidence>
<dbReference type="InterPro" id="IPR008979">
    <property type="entry name" value="Galactose-bd-like_sf"/>
</dbReference>
<gene>
    <name evidence="4" type="ORF">ACH4OY_16080</name>
</gene>
<dbReference type="Gene3D" id="2.60.120.260">
    <property type="entry name" value="Galactose-binding domain-like"/>
    <property type="match status" value="1"/>
</dbReference>
<dbReference type="InterPro" id="IPR002884">
    <property type="entry name" value="P_dom"/>
</dbReference>
<evidence type="ECO:0000313" key="4">
    <source>
        <dbReference type="EMBL" id="MFI0794184.1"/>
    </source>
</evidence>
<keyword evidence="2" id="KW-0378">Hydrolase</keyword>
<reference evidence="4 5" key="1">
    <citation type="submission" date="2024-10" db="EMBL/GenBank/DDBJ databases">
        <title>The Natural Products Discovery Center: Release of the First 8490 Sequenced Strains for Exploring Actinobacteria Biosynthetic Diversity.</title>
        <authorList>
            <person name="Kalkreuter E."/>
            <person name="Kautsar S.A."/>
            <person name="Yang D."/>
            <person name="Bader C.D."/>
            <person name="Teijaro C.N."/>
            <person name="Fluegel L."/>
            <person name="Davis C.M."/>
            <person name="Simpson J.R."/>
            <person name="Lauterbach L."/>
            <person name="Steele A.D."/>
            <person name="Gui C."/>
            <person name="Meng S."/>
            <person name="Li G."/>
            <person name="Viehrig K."/>
            <person name="Ye F."/>
            <person name="Su P."/>
            <person name="Kiefer A.F."/>
            <person name="Nichols A."/>
            <person name="Cepeda A.J."/>
            <person name="Yan W."/>
            <person name="Fan B."/>
            <person name="Jiang Y."/>
            <person name="Adhikari A."/>
            <person name="Zheng C.-J."/>
            <person name="Schuster L."/>
            <person name="Cowan T.M."/>
            <person name="Smanski M.J."/>
            <person name="Chevrette M.G."/>
            <person name="De Carvalho L.P.S."/>
            <person name="Shen B."/>
        </authorList>
    </citation>
    <scope>NUCLEOTIDE SEQUENCE [LARGE SCALE GENOMIC DNA]</scope>
    <source>
        <strain evidence="4 5">NPDC021253</strain>
    </source>
</reference>
<evidence type="ECO:0000256" key="2">
    <source>
        <dbReference type="ARBA" id="ARBA00022801"/>
    </source>
</evidence>
<name>A0ABW7SMQ4_9ACTN</name>
<dbReference type="Pfam" id="PF01483">
    <property type="entry name" value="P_proprotein"/>
    <property type="match status" value="1"/>
</dbReference>
<keyword evidence="5" id="KW-1185">Reference proteome</keyword>
<dbReference type="Proteomes" id="UP001611075">
    <property type="component" value="Unassembled WGS sequence"/>
</dbReference>
<dbReference type="EMBL" id="JBIRPU010000010">
    <property type="protein sequence ID" value="MFI0794184.1"/>
    <property type="molecule type" value="Genomic_DNA"/>
</dbReference>
<evidence type="ECO:0000313" key="5">
    <source>
        <dbReference type="Proteomes" id="UP001611075"/>
    </source>
</evidence>
<organism evidence="4 5">
    <name type="scientific">Micromonospora rubida</name>
    <dbReference type="NCBI Taxonomy" id="2697657"/>
    <lineage>
        <taxon>Bacteria</taxon>
        <taxon>Bacillati</taxon>
        <taxon>Actinomycetota</taxon>
        <taxon>Actinomycetes</taxon>
        <taxon>Micromonosporales</taxon>
        <taxon>Micromonosporaceae</taxon>
        <taxon>Micromonospora</taxon>
    </lineage>
</organism>
<dbReference type="RefSeq" id="WP_396680279.1">
    <property type="nucleotide sequence ID" value="NZ_JBIRPU010000010.1"/>
</dbReference>
<proteinExistence type="predicted"/>
<comment type="caution">
    <text evidence="4">The sequence shown here is derived from an EMBL/GenBank/DDBJ whole genome shotgun (WGS) entry which is preliminary data.</text>
</comment>